<dbReference type="EMBL" id="JBHFFA010000007">
    <property type="protein sequence ID" value="KAL2612604.1"/>
    <property type="molecule type" value="Genomic_DNA"/>
</dbReference>
<keyword evidence="2" id="KW-1185">Reference proteome</keyword>
<name>A0ABD1XUH1_9MARC</name>
<dbReference type="Proteomes" id="UP001605036">
    <property type="component" value="Unassembled WGS sequence"/>
</dbReference>
<comment type="caution">
    <text evidence="1">The sequence shown here is derived from an EMBL/GenBank/DDBJ whole genome shotgun (WGS) entry which is preliminary data.</text>
</comment>
<evidence type="ECO:0000313" key="1">
    <source>
        <dbReference type="EMBL" id="KAL2612604.1"/>
    </source>
</evidence>
<gene>
    <name evidence="1" type="ORF">R1flu_024296</name>
</gene>
<proteinExistence type="predicted"/>
<sequence>MCVSGSCSSFGKSSQSSRRAITAGTVLIPASNTVAVDPVSVSTSMAAGALGTVWTPVSNSAAVDPVSTSIADVSVTTETMLSKGGDSSPICFAAHGDDSPSICEIALSERISLENCYESAAADKSSSSTSMMASPDVTDSFAIGETITNTFICDPVSGSTQSKRDIDGRGSKPVLDIVAVQPAFYPIVNTFAHASGQYATHIGSPVILPTMMKGGEKFIWITDRDFVVEPTIKIIEVGVSVSKKLHKKSDTTLASILTGSRNLRARFRAARRFRKCSNNIYKTLSMCVTHIRSLSKVKDF</sequence>
<evidence type="ECO:0000313" key="2">
    <source>
        <dbReference type="Proteomes" id="UP001605036"/>
    </source>
</evidence>
<reference evidence="1 2" key="1">
    <citation type="submission" date="2024-09" db="EMBL/GenBank/DDBJ databases">
        <title>Chromosome-scale assembly of Riccia fluitans.</title>
        <authorList>
            <person name="Paukszto L."/>
            <person name="Sawicki J."/>
            <person name="Karawczyk K."/>
            <person name="Piernik-Szablinska J."/>
            <person name="Szczecinska M."/>
            <person name="Mazdziarz M."/>
        </authorList>
    </citation>
    <scope>NUCLEOTIDE SEQUENCE [LARGE SCALE GENOMIC DNA]</scope>
    <source>
        <strain evidence="1">Rf_01</strain>
        <tissue evidence="1">Aerial parts of the thallus</tissue>
    </source>
</reference>
<organism evidence="1 2">
    <name type="scientific">Riccia fluitans</name>
    <dbReference type="NCBI Taxonomy" id="41844"/>
    <lineage>
        <taxon>Eukaryota</taxon>
        <taxon>Viridiplantae</taxon>
        <taxon>Streptophyta</taxon>
        <taxon>Embryophyta</taxon>
        <taxon>Marchantiophyta</taxon>
        <taxon>Marchantiopsida</taxon>
        <taxon>Marchantiidae</taxon>
        <taxon>Marchantiales</taxon>
        <taxon>Ricciaceae</taxon>
        <taxon>Riccia</taxon>
    </lineage>
</organism>
<protein>
    <submittedName>
        <fullName evidence="1">Uncharacterized protein</fullName>
    </submittedName>
</protein>
<dbReference type="AlphaFoldDB" id="A0ABD1XUH1"/>
<accession>A0ABD1XUH1</accession>